<dbReference type="InterPro" id="IPR000595">
    <property type="entry name" value="cNMP-bd_dom"/>
</dbReference>
<sequence length="182" mass="21641">MNAPKELNLWANLRNPDEIYSERITIQRDEYLVAEGMVDQYLYMVEEGAFKIFYITEYQEQIIRFGYPDSIMNSPVSFFTGAPSEFYIQALKKSVVLRIHRNDFYEYIKQNSTFLLQYTQALEAIVTQLITRETDLLTVSPTERYQRVFKRSPQLFQHIPAKYIASYLRMTPETFSRIRAQK</sequence>
<dbReference type="CDD" id="cd00038">
    <property type="entry name" value="CAP_ED"/>
    <property type="match status" value="1"/>
</dbReference>
<gene>
    <name evidence="2" type="ORF">EZL74_10080</name>
</gene>
<keyword evidence="3" id="KW-1185">Reference proteome</keyword>
<dbReference type="PROSITE" id="PS50042">
    <property type="entry name" value="CNMP_BINDING_3"/>
    <property type="match status" value="1"/>
</dbReference>
<dbReference type="AlphaFoldDB" id="A0A4Q9Z020"/>
<dbReference type="InterPro" id="IPR014710">
    <property type="entry name" value="RmlC-like_jellyroll"/>
</dbReference>
<feature type="domain" description="Cyclic nucleotide-binding" evidence="1">
    <location>
        <begin position="17"/>
        <end position="108"/>
    </location>
</feature>
<comment type="caution">
    <text evidence="2">The sequence shown here is derived from an EMBL/GenBank/DDBJ whole genome shotgun (WGS) entry which is preliminary data.</text>
</comment>
<evidence type="ECO:0000313" key="2">
    <source>
        <dbReference type="EMBL" id="TBX66999.1"/>
    </source>
</evidence>
<dbReference type="EMBL" id="SJPE01000012">
    <property type="protein sequence ID" value="TBX66999.1"/>
    <property type="molecule type" value="Genomic_DNA"/>
</dbReference>
<dbReference type="RefSeq" id="WP_131476487.1">
    <property type="nucleotide sequence ID" value="NZ_SJPE01000012.1"/>
</dbReference>
<dbReference type="SUPFAM" id="SSF51206">
    <property type="entry name" value="cAMP-binding domain-like"/>
    <property type="match status" value="1"/>
</dbReference>
<dbReference type="Proteomes" id="UP000293300">
    <property type="component" value="Unassembled WGS sequence"/>
</dbReference>
<proteinExistence type="predicted"/>
<accession>A0A4Q9Z020</accession>
<dbReference type="InterPro" id="IPR018490">
    <property type="entry name" value="cNMP-bd_dom_sf"/>
</dbReference>
<dbReference type="Gene3D" id="2.60.120.10">
    <property type="entry name" value="Jelly Rolls"/>
    <property type="match status" value="1"/>
</dbReference>
<organism evidence="2 3">
    <name type="scientific">Flavobacterium silvisoli</name>
    <dbReference type="NCBI Taxonomy" id="2529433"/>
    <lineage>
        <taxon>Bacteria</taxon>
        <taxon>Pseudomonadati</taxon>
        <taxon>Bacteroidota</taxon>
        <taxon>Flavobacteriia</taxon>
        <taxon>Flavobacteriales</taxon>
        <taxon>Flavobacteriaceae</taxon>
        <taxon>Flavobacterium</taxon>
    </lineage>
</organism>
<evidence type="ECO:0000313" key="3">
    <source>
        <dbReference type="Proteomes" id="UP000293300"/>
    </source>
</evidence>
<protein>
    <submittedName>
        <fullName evidence="2">Crp/Fnr family transcriptional regulator</fullName>
    </submittedName>
</protein>
<dbReference type="OrthoDB" id="792939at2"/>
<dbReference type="Pfam" id="PF00027">
    <property type="entry name" value="cNMP_binding"/>
    <property type="match status" value="1"/>
</dbReference>
<evidence type="ECO:0000259" key="1">
    <source>
        <dbReference type="PROSITE" id="PS50042"/>
    </source>
</evidence>
<reference evidence="2 3" key="1">
    <citation type="submission" date="2019-02" db="EMBL/GenBank/DDBJ databases">
        <title>Flavobacterium sp. RD-2-33 isolated from forest soil.</title>
        <authorList>
            <person name="Chaudhary D.K."/>
        </authorList>
    </citation>
    <scope>NUCLEOTIDE SEQUENCE [LARGE SCALE GENOMIC DNA]</scope>
    <source>
        <strain evidence="2 3">RD-2-33</strain>
    </source>
</reference>
<name>A0A4Q9Z020_9FLAO</name>